<gene>
    <name evidence="7" type="ORF">GK047_00355</name>
</gene>
<keyword evidence="3" id="KW-0560">Oxidoreductase</keyword>
<comment type="caution">
    <text evidence="7">The sequence shown here is derived from an EMBL/GenBank/DDBJ whole genome shotgun (WGS) entry which is preliminary data.</text>
</comment>
<protein>
    <recommendedName>
        <fullName evidence="2">precorrin-2 dehydrogenase</fullName>
        <ecNumber evidence="2">1.3.1.76</ecNumber>
    </recommendedName>
</protein>
<dbReference type="InterPro" id="IPR042518">
    <property type="entry name" value="SirC_C"/>
</dbReference>
<keyword evidence="5" id="KW-0627">Porphyrin biosynthesis</keyword>
<organism evidence="7">
    <name type="scientific">Paenibacillus sp. SYP-B3998</name>
    <dbReference type="NCBI Taxonomy" id="2678564"/>
    <lineage>
        <taxon>Bacteria</taxon>
        <taxon>Bacillati</taxon>
        <taxon>Bacillota</taxon>
        <taxon>Bacilli</taxon>
        <taxon>Bacillales</taxon>
        <taxon>Paenibacillaceae</taxon>
        <taxon>Paenibacillus</taxon>
    </lineage>
</organism>
<dbReference type="NCBIfam" id="TIGR01470">
    <property type="entry name" value="cysG_Nterm"/>
    <property type="match status" value="1"/>
</dbReference>
<keyword evidence="4" id="KW-0520">NAD</keyword>
<evidence type="ECO:0000256" key="2">
    <source>
        <dbReference type="ARBA" id="ARBA00012400"/>
    </source>
</evidence>
<sequence length="238" mass="26357">MKHKYPIMLNVEGRRCLVVGGGSVAERKIRSLLSVGALVAVLSPEVTEGLVEMACRGEVVLYRQTFSLNRMSEILSVTTSPFMLVVAATNVAEVNTQVYEAAISQGLLVNVVDQPELSSFIAPSVIRRGKLVIAVSTGGASPSAARKIAKELEHTYGTEYEVYFDFLSEVRLKVQKQIADKETRQILFREMLEWDVLTRIRSSTFELWKDELYTLIDKEPGLSAIAAFGRQVQRGGVT</sequence>
<dbReference type="RefSeq" id="WP_163940072.1">
    <property type="nucleotide sequence ID" value="NZ_JAAIKC010000001.1"/>
</dbReference>
<evidence type="ECO:0000256" key="6">
    <source>
        <dbReference type="ARBA" id="ARBA00047561"/>
    </source>
</evidence>
<dbReference type="GO" id="GO:0043115">
    <property type="term" value="F:precorrin-2 dehydrogenase activity"/>
    <property type="evidence" value="ECO:0007669"/>
    <property type="project" value="UniProtKB-EC"/>
</dbReference>
<reference evidence="7" key="1">
    <citation type="submission" date="2020-02" db="EMBL/GenBank/DDBJ databases">
        <authorList>
            <person name="Shen X.-R."/>
            <person name="Zhang Y.-X."/>
        </authorList>
    </citation>
    <scope>NUCLEOTIDE SEQUENCE</scope>
    <source>
        <strain evidence="7">SYP-B3998</strain>
    </source>
</reference>
<evidence type="ECO:0000256" key="4">
    <source>
        <dbReference type="ARBA" id="ARBA00023027"/>
    </source>
</evidence>
<dbReference type="Gene3D" id="1.10.8.610">
    <property type="entry name" value="SirC, precorrin-2 dehydrogenase, C-terminal helical domain-like"/>
    <property type="match status" value="1"/>
</dbReference>
<evidence type="ECO:0000256" key="1">
    <source>
        <dbReference type="ARBA" id="ARBA00005010"/>
    </source>
</evidence>
<dbReference type="EMBL" id="JAAIKC010000001">
    <property type="protein sequence ID" value="NEW04474.1"/>
    <property type="molecule type" value="Genomic_DNA"/>
</dbReference>
<evidence type="ECO:0000313" key="7">
    <source>
        <dbReference type="EMBL" id="NEW04474.1"/>
    </source>
</evidence>
<comment type="pathway">
    <text evidence="1">Porphyrin-containing compound metabolism; siroheme biosynthesis; sirohydrochlorin from precorrin-2: step 1/1.</text>
</comment>
<dbReference type="SUPFAM" id="SSF75615">
    <property type="entry name" value="Siroheme synthase middle domains-like"/>
    <property type="match status" value="1"/>
</dbReference>
<dbReference type="InterPro" id="IPR036291">
    <property type="entry name" value="NAD(P)-bd_dom_sf"/>
</dbReference>
<dbReference type="SUPFAM" id="SSF51735">
    <property type="entry name" value="NAD(P)-binding Rossmann-fold domains"/>
    <property type="match status" value="1"/>
</dbReference>
<dbReference type="AlphaFoldDB" id="A0A6G3ZRY6"/>
<evidence type="ECO:0000256" key="3">
    <source>
        <dbReference type="ARBA" id="ARBA00023002"/>
    </source>
</evidence>
<evidence type="ECO:0000256" key="5">
    <source>
        <dbReference type="ARBA" id="ARBA00023244"/>
    </source>
</evidence>
<proteinExistence type="predicted"/>
<dbReference type="GO" id="GO:0004325">
    <property type="term" value="F:ferrochelatase activity"/>
    <property type="evidence" value="ECO:0007669"/>
    <property type="project" value="InterPro"/>
</dbReference>
<dbReference type="EC" id="1.3.1.76" evidence="2"/>
<dbReference type="InterPro" id="IPR028161">
    <property type="entry name" value="Met8-like"/>
</dbReference>
<comment type="catalytic activity">
    <reaction evidence="6">
        <text>precorrin-2 + NAD(+) = sirohydrochlorin + NADH + 2 H(+)</text>
        <dbReference type="Rhea" id="RHEA:15613"/>
        <dbReference type="ChEBI" id="CHEBI:15378"/>
        <dbReference type="ChEBI" id="CHEBI:57540"/>
        <dbReference type="ChEBI" id="CHEBI:57945"/>
        <dbReference type="ChEBI" id="CHEBI:58351"/>
        <dbReference type="ChEBI" id="CHEBI:58827"/>
        <dbReference type="EC" id="1.3.1.76"/>
    </reaction>
</comment>
<name>A0A6G3ZRY6_9BACL</name>
<dbReference type="PANTHER" id="PTHR35330">
    <property type="entry name" value="SIROHEME BIOSYNTHESIS PROTEIN MET8"/>
    <property type="match status" value="1"/>
</dbReference>
<accession>A0A6G3ZRY6</accession>
<dbReference type="InterPro" id="IPR006367">
    <property type="entry name" value="Sirohaem_synthase_N"/>
</dbReference>
<dbReference type="PANTHER" id="PTHR35330:SF1">
    <property type="entry name" value="SIROHEME BIOSYNTHESIS PROTEIN MET8"/>
    <property type="match status" value="1"/>
</dbReference>
<dbReference type="Pfam" id="PF13241">
    <property type="entry name" value="NAD_binding_7"/>
    <property type="match status" value="1"/>
</dbReference>
<dbReference type="Gene3D" id="3.40.50.720">
    <property type="entry name" value="NAD(P)-binding Rossmann-like Domain"/>
    <property type="match status" value="1"/>
</dbReference>
<dbReference type="UniPathway" id="UPA00262">
    <property type="reaction ID" value="UER00222"/>
</dbReference>
<dbReference type="GO" id="GO:0019354">
    <property type="term" value="P:siroheme biosynthetic process"/>
    <property type="evidence" value="ECO:0007669"/>
    <property type="project" value="UniProtKB-UniPathway"/>
</dbReference>